<keyword evidence="2" id="KW-1185">Reference proteome</keyword>
<accession>A0A8J8SZJ0</accession>
<organism evidence="1 2">
    <name type="scientific">Halteria grandinella</name>
    <dbReference type="NCBI Taxonomy" id="5974"/>
    <lineage>
        <taxon>Eukaryota</taxon>
        <taxon>Sar</taxon>
        <taxon>Alveolata</taxon>
        <taxon>Ciliophora</taxon>
        <taxon>Intramacronucleata</taxon>
        <taxon>Spirotrichea</taxon>
        <taxon>Stichotrichia</taxon>
        <taxon>Sporadotrichida</taxon>
        <taxon>Halteriidae</taxon>
        <taxon>Halteria</taxon>
    </lineage>
</organism>
<dbReference type="EMBL" id="RRYP01013666">
    <property type="protein sequence ID" value="TNV76400.1"/>
    <property type="molecule type" value="Genomic_DNA"/>
</dbReference>
<name>A0A8J8SZJ0_HALGN</name>
<protein>
    <submittedName>
        <fullName evidence="1">Uncharacterized protein</fullName>
    </submittedName>
</protein>
<comment type="caution">
    <text evidence="1">The sequence shown here is derived from an EMBL/GenBank/DDBJ whole genome shotgun (WGS) entry which is preliminary data.</text>
</comment>
<dbReference type="AlphaFoldDB" id="A0A8J8SZJ0"/>
<evidence type="ECO:0000313" key="2">
    <source>
        <dbReference type="Proteomes" id="UP000785679"/>
    </source>
</evidence>
<sequence>MMLHTTIPQPQITYQSRPRLLKPRFMFFNKFVQRLQILKGLNYLYMKSIHSVSQLIQFKLYLLELLKELLKLHLIKVDPLAISHFALLACIGIQIECELNLWRAHIFAEYLPLLDLRMVQYDLVILLHLRVVQGHVELPVEVFEGRVCADQLALELGEGLALGGGFYHLDFIVIIYYCKDIGA</sequence>
<proteinExistence type="predicted"/>
<gene>
    <name evidence="1" type="ORF">FGO68_gene14018</name>
</gene>
<evidence type="ECO:0000313" key="1">
    <source>
        <dbReference type="EMBL" id="TNV76400.1"/>
    </source>
</evidence>
<dbReference type="Proteomes" id="UP000785679">
    <property type="component" value="Unassembled WGS sequence"/>
</dbReference>
<reference evidence="1" key="1">
    <citation type="submission" date="2019-06" db="EMBL/GenBank/DDBJ databases">
        <authorList>
            <person name="Zheng W."/>
        </authorList>
    </citation>
    <scope>NUCLEOTIDE SEQUENCE</scope>
    <source>
        <strain evidence="1">QDHG01</strain>
    </source>
</reference>